<dbReference type="FunFam" id="3.30.930.10:FF:000006">
    <property type="entry name" value="Glycine--tRNA ligase alpha subunit"/>
    <property type="match status" value="1"/>
</dbReference>
<dbReference type="InterPro" id="IPR002310">
    <property type="entry name" value="Gly-tRNA_ligase_asu"/>
</dbReference>
<keyword evidence="4 9" id="KW-0547">Nucleotide-binding</keyword>
<dbReference type="SUPFAM" id="SSF55681">
    <property type="entry name" value="Class II aaRS and biotin synthetases"/>
    <property type="match status" value="1"/>
</dbReference>
<evidence type="ECO:0000256" key="4">
    <source>
        <dbReference type="ARBA" id="ARBA00022741"/>
    </source>
</evidence>
<keyword evidence="9" id="KW-0963">Cytoplasm</keyword>
<keyword evidence="5 9" id="KW-0067">ATP-binding</keyword>
<dbReference type="PANTHER" id="PTHR30075:SF2">
    <property type="entry name" value="GLYCINE--TRNA LIGASE, CHLOROPLASTIC_MITOCHONDRIAL 2"/>
    <property type="match status" value="1"/>
</dbReference>
<dbReference type="InterPro" id="IPR045864">
    <property type="entry name" value="aa-tRNA-synth_II/BPL/LPL"/>
</dbReference>
<evidence type="ECO:0000313" key="10">
    <source>
        <dbReference type="EMBL" id="VFP79592.1"/>
    </source>
</evidence>
<dbReference type="Pfam" id="PF02091">
    <property type="entry name" value="tRNA-synt_2e"/>
    <property type="match status" value="1"/>
</dbReference>
<evidence type="ECO:0000256" key="2">
    <source>
        <dbReference type="ARBA" id="ARBA00011209"/>
    </source>
</evidence>
<comment type="similarity">
    <text evidence="1 9">Belongs to the class-II aminoacyl-tRNA synthetase family.</text>
</comment>
<gene>
    <name evidence="9 10" type="primary">glyQ</name>
    <name evidence="10" type="ORF">ERCICUMA2628_141</name>
</gene>
<comment type="subunit">
    <text evidence="2 9">Tetramer of two alpha and two beta subunits.</text>
</comment>
<dbReference type="HAMAP" id="MF_00254">
    <property type="entry name" value="Gly_tRNA_synth_alpha"/>
    <property type="match status" value="1"/>
</dbReference>
<dbReference type="NCBIfam" id="NF006827">
    <property type="entry name" value="PRK09348.1"/>
    <property type="match status" value="1"/>
</dbReference>
<protein>
    <recommendedName>
        <fullName evidence="9">Glycine--tRNA ligase alpha subunit</fullName>
        <ecNumber evidence="9">6.1.1.14</ecNumber>
    </recommendedName>
    <alternativeName>
        <fullName evidence="9">Glycyl-tRNA synthetase alpha subunit</fullName>
        <shortName evidence="9">GlyRS</shortName>
    </alternativeName>
</protein>
<dbReference type="NCBIfam" id="TIGR00388">
    <property type="entry name" value="glyQ"/>
    <property type="match status" value="1"/>
</dbReference>
<evidence type="ECO:0000256" key="8">
    <source>
        <dbReference type="ARBA" id="ARBA00047937"/>
    </source>
</evidence>
<dbReference type="CDD" id="cd00733">
    <property type="entry name" value="GlyRS_alpha_core"/>
    <property type="match status" value="1"/>
</dbReference>
<dbReference type="PRINTS" id="PR01044">
    <property type="entry name" value="TRNASYNTHGA"/>
</dbReference>
<dbReference type="EC" id="6.1.1.14" evidence="9"/>
<organism evidence="10 11">
    <name type="scientific">Candidatus Erwinia haradaeae</name>
    <dbReference type="NCBI Taxonomy" id="1922217"/>
    <lineage>
        <taxon>Bacteria</taxon>
        <taxon>Pseudomonadati</taxon>
        <taxon>Pseudomonadota</taxon>
        <taxon>Gammaproteobacteria</taxon>
        <taxon>Enterobacterales</taxon>
        <taxon>Erwiniaceae</taxon>
        <taxon>Erwinia</taxon>
    </lineage>
</organism>
<evidence type="ECO:0000256" key="7">
    <source>
        <dbReference type="ARBA" id="ARBA00023146"/>
    </source>
</evidence>
<dbReference type="Gene3D" id="1.20.58.180">
    <property type="entry name" value="Class II aaRS and biotin synthetases, domain 2"/>
    <property type="match status" value="1"/>
</dbReference>
<comment type="catalytic activity">
    <reaction evidence="8 9">
        <text>tRNA(Gly) + glycine + ATP = glycyl-tRNA(Gly) + AMP + diphosphate</text>
        <dbReference type="Rhea" id="RHEA:16013"/>
        <dbReference type="Rhea" id="RHEA-COMP:9664"/>
        <dbReference type="Rhea" id="RHEA-COMP:9683"/>
        <dbReference type="ChEBI" id="CHEBI:30616"/>
        <dbReference type="ChEBI" id="CHEBI:33019"/>
        <dbReference type="ChEBI" id="CHEBI:57305"/>
        <dbReference type="ChEBI" id="CHEBI:78442"/>
        <dbReference type="ChEBI" id="CHEBI:78522"/>
        <dbReference type="ChEBI" id="CHEBI:456215"/>
        <dbReference type="EC" id="6.1.1.14"/>
    </reaction>
</comment>
<accession>A0A451D1V5</accession>
<dbReference type="InterPro" id="IPR006194">
    <property type="entry name" value="Gly-tRNA-synth_heterodimer"/>
</dbReference>
<dbReference type="Proteomes" id="UP000294412">
    <property type="component" value="Chromosome"/>
</dbReference>
<keyword evidence="6 9" id="KW-0648">Protein biosynthesis</keyword>
<dbReference type="PANTHER" id="PTHR30075">
    <property type="entry name" value="GLYCYL-TRNA SYNTHETASE"/>
    <property type="match status" value="1"/>
</dbReference>
<dbReference type="AlphaFoldDB" id="A0A451D1V5"/>
<dbReference type="PROSITE" id="PS50861">
    <property type="entry name" value="AA_TRNA_LIGASE_II_GLYAB"/>
    <property type="match status" value="1"/>
</dbReference>
<dbReference type="GO" id="GO:0004820">
    <property type="term" value="F:glycine-tRNA ligase activity"/>
    <property type="evidence" value="ECO:0007669"/>
    <property type="project" value="UniProtKB-UniRule"/>
</dbReference>
<dbReference type="OrthoDB" id="9802183at2"/>
<dbReference type="EMBL" id="LR217703">
    <property type="protein sequence ID" value="VFP79592.1"/>
    <property type="molecule type" value="Genomic_DNA"/>
</dbReference>
<keyword evidence="3 9" id="KW-0436">Ligase</keyword>
<keyword evidence="7 9" id="KW-0030">Aminoacyl-tRNA synthetase</keyword>
<dbReference type="GO" id="GO:0005829">
    <property type="term" value="C:cytosol"/>
    <property type="evidence" value="ECO:0007669"/>
    <property type="project" value="TreeGrafter"/>
</dbReference>
<evidence type="ECO:0000256" key="9">
    <source>
        <dbReference type="HAMAP-Rule" id="MF_00254"/>
    </source>
</evidence>
<evidence type="ECO:0000313" key="11">
    <source>
        <dbReference type="Proteomes" id="UP000294412"/>
    </source>
</evidence>
<evidence type="ECO:0000256" key="5">
    <source>
        <dbReference type="ARBA" id="ARBA00022840"/>
    </source>
</evidence>
<reference evidence="10 11" key="1">
    <citation type="submission" date="2019-02" db="EMBL/GenBank/DDBJ databases">
        <authorList>
            <person name="Manzano-Marin A."/>
            <person name="Manzano-Marin A."/>
        </authorList>
    </citation>
    <scope>NUCLEOTIDE SEQUENCE [LARGE SCALE GENOMIC DNA]</scope>
    <source>
        <strain evidence="10 11">ErCicuneomaculata</strain>
    </source>
</reference>
<dbReference type="GO" id="GO:0005524">
    <property type="term" value="F:ATP binding"/>
    <property type="evidence" value="ECO:0007669"/>
    <property type="project" value="UniProtKB-UniRule"/>
</dbReference>
<proteinExistence type="inferred from homology"/>
<sequence>MTPFNIQTFQGLILTLQNYWSTQGCSITQPLDTEIGAGTSHPMTCLNAIGPEPIAVAYLQPTRRPTDGRYGDNPNRLQHYYQFQVIIKPSPPDLLNLYLSSLQALNINLSINDIRFVEDNWENPTLGAWGLGWEVWLNGMEITQITYFQQMCGLECKPVSGEITYGLERLAMHIQNVNSIYNLVWSNGIHGILTYGDLFYQNEVEESIYNFEYADIDFLLTCFQKYEEEAKNLLTLQTPLPIPAYDRVLKAVHNFNMLDARKALSSAERQRYILRIRTLSKSVAESYFNSRKMSGFPRCKEGSSIDINE</sequence>
<evidence type="ECO:0000256" key="1">
    <source>
        <dbReference type="ARBA" id="ARBA00008226"/>
    </source>
</evidence>
<evidence type="ECO:0000256" key="3">
    <source>
        <dbReference type="ARBA" id="ARBA00022598"/>
    </source>
</evidence>
<dbReference type="Gene3D" id="3.30.930.10">
    <property type="entry name" value="Bira Bifunctional Protein, Domain 2"/>
    <property type="match status" value="1"/>
</dbReference>
<dbReference type="GO" id="GO:0006426">
    <property type="term" value="P:glycyl-tRNA aminoacylation"/>
    <property type="evidence" value="ECO:0007669"/>
    <property type="project" value="UniProtKB-UniRule"/>
</dbReference>
<name>A0A451D1V5_9GAMM</name>
<evidence type="ECO:0000256" key="6">
    <source>
        <dbReference type="ARBA" id="ARBA00022917"/>
    </source>
</evidence>
<comment type="subcellular location">
    <subcellularLocation>
        <location evidence="9">Cytoplasm</location>
    </subcellularLocation>
</comment>
<dbReference type="RefSeq" id="WP_157993824.1">
    <property type="nucleotide sequence ID" value="NZ_LR217703.1"/>
</dbReference>